<evidence type="ECO:0000256" key="3">
    <source>
        <dbReference type="PIRSR" id="PIRSR000443-1"/>
    </source>
</evidence>
<organism evidence="6 7">
    <name type="scientific">Glonium stellatum</name>
    <dbReference type="NCBI Taxonomy" id="574774"/>
    <lineage>
        <taxon>Eukaryota</taxon>
        <taxon>Fungi</taxon>
        <taxon>Dikarya</taxon>
        <taxon>Ascomycota</taxon>
        <taxon>Pezizomycotina</taxon>
        <taxon>Dothideomycetes</taxon>
        <taxon>Pleosporomycetidae</taxon>
        <taxon>Gloniales</taxon>
        <taxon>Gloniaceae</taxon>
        <taxon>Glonium</taxon>
    </lineage>
</organism>
<comment type="similarity">
    <text evidence="1">Belongs to the AB hydrolase superfamily. MetX family.</text>
</comment>
<dbReference type="InterPro" id="IPR008220">
    <property type="entry name" value="HAT_MetX-like"/>
</dbReference>
<dbReference type="GO" id="GO:0009092">
    <property type="term" value="P:homoserine metabolic process"/>
    <property type="evidence" value="ECO:0007669"/>
    <property type="project" value="TreeGrafter"/>
</dbReference>
<accession>A0A8E2EUM1</accession>
<keyword evidence="7" id="KW-1185">Reference proteome</keyword>
<dbReference type="PANTHER" id="PTHR32268">
    <property type="entry name" value="HOMOSERINE O-ACETYLTRANSFERASE"/>
    <property type="match status" value="1"/>
</dbReference>
<protein>
    <submittedName>
        <fullName evidence="6">Homoserine O-acetyltransferase</fullName>
    </submittedName>
</protein>
<name>A0A8E2EUM1_9PEZI</name>
<feature type="active site" description="Nucleophile" evidence="3">
    <location>
        <position position="169"/>
    </location>
</feature>
<dbReference type="HAMAP" id="MF_00296">
    <property type="entry name" value="MetX_acyltransf"/>
    <property type="match status" value="1"/>
</dbReference>
<evidence type="ECO:0000313" key="7">
    <source>
        <dbReference type="Proteomes" id="UP000250140"/>
    </source>
</evidence>
<dbReference type="GO" id="GO:0009086">
    <property type="term" value="P:methionine biosynthetic process"/>
    <property type="evidence" value="ECO:0007669"/>
    <property type="project" value="TreeGrafter"/>
</dbReference>
<dbReference type="Pfam" id="PF00561">
    <property type="entry name" value="Abhydrolase_1"/>
    <property type="match status" value="1"/>
</dbReference>
<evidence type="ECO:0000313" key="6">
    <source>
        <dbReference type="EMBL" id="OCL05212.1"/>
    </source>
</evidence>
<dbReference type="InterPro" id="IPR000073">
    <property type="entry name" value="AB_hydrolase_1"/>
</dbReference>
<dbReference type="GO" id="GO:0004414">
    <property type="term" value="F:homoserine O-acetyltransferase activity"/>
    <property type="evidence" value="ECO:0007669"/>
    <property type="project" value="TreeGrafter"/>
</dbReference>
<feature type="active site" evidence="3">
    <location>
        <position position="462"/>
    </location>
</feature>
<dbReference type="PANTHER" id="PTHR32268:SF11">
    <property type="entry name" value="HOMOSERINE O-ACETYLTRANSFERASE"/>
    <property type="match status" value="1"/>
</dbReference>
<dbReference type="Gene3D" id="3.40.50.1820">
    <property type="entry name" value="alpha/beta hydrolase"/>
    <property type="match status" value="1"/>
</dbReference>
<sequence>MNDSSMNSPHSNEIPKYRRLNSQLENPFASFIPDQSIAVIPHFTLESGVVLHNVPVAYKTFGSLSSKGDNAMVICHALTGSADVGDWWGPLLGGPGKAFDTSRFFVVCINSLGSPYGSASPVTNKDGDAAKGLYGPEFPLTTVRDDVNIFKLILDDLGVQQIAAVIGGSMGGMLVLEFAYFGKDYVRSIIPIATSARYSAWGISWGEAQRQSIYSDPKYDDGYYTFQDPPSTGLGAARMSALLTYRSRDSFESRFGRNTPDPSKRQNINGISRPSTPSHEHWAIHNEGNKNARSPRDSRTNSSSNLASISAHAPSTHSNLESHNLSSSPTLSKTSVLEKVTGGGSDSFTGSPKKRTPTYFSAQSYLRYQGEKFIKRFDANCYIAITRKLDTHDVSRNRYPDSNLSENIEPVIALRYALSLIEQPTLILGIQSDGLFTFAEQQELAAHIPHATLNTIDSPEGHDAFLLEFEQVNKHLLKFLNETLPDIMSRRPNLDGVLGDDGDGGMGVKKSSTFGEAEVEDITAW</sequence>
<feature type="active site" evidence="3">
    <location>
        <position position="433"/>
    </location>
</feature>
<feature type="compositionally biased region" description="Basic and acidic residues" evidence="4">
    <location>
        <begin position="278"/>
        <end position="299"/>
    </location>
</feature>
<dbReference type="Proteomes" id="UP000250140">
    <property type="component" value="Unassembled WGS sequence"/>
</dbReference>
<evidence type="ECO:0000256" key="2">
    <source>
        <dbReference type="ARBA" id="ARBA00022679"/>
    </source>
</evidence>
<dbReference type="EMBL" id="KV750353">
    <property type="protein sequence ID" value="OCL05212.1"/>
    <property type="molecule type" value="Genomic_DNA"/>
</dbReference>
<dbReference type="NCBIfam" id="TIGR01392">
    <property type="entry name" value="homoserO_Ac_trn"/>
    <property type="match status" value="1"/>
</dbReference>
<evidence type="ECO:0000256" key="4">
    <source>
        <dbReference type="SAM" id="MobiDB-lite"/>
    </source>
</evidence>
<dbReference type="InterPro" id="IPR029058">
    <property type="entry name" value="AB_hydrolase_fold"/>
</dbReference>
<dbReference type="PIRSF" id="PIRSF000443">
    <property type="entry name" value="Homoser_Ac_trans"/>
    <property type="match status" value="1"/>
</dbReference>
<reference evidence="6 7" key="1">
    <citation type="journal article" date="2016" name="Nat. Commun.">
        <title>Ectomycorrhizal ecology is imprinted in the genome of the dominant symbiotic fungus Cenococcum geophilum.</title>
        <authorList>
            <consortium name="DOE Joint Genome Institute"/>
            <person name="Peter M."/>
            <person name="Kohler A."/>
            <person name="Ohm R.A."/>
            <person name="Kuo A."/>
            <person name="Krutzmann J."/>
            <person name="Morin E."/>
            <person name="Arend M."/>
            <person name="Barry K.W."/>
            <person name="Binder M."/>
            <person name="Choi C."/>
            <person name="Clum A."/>
            <person name="Copeland A."/>
            <person name="Grisel N."/>
            <person name="Haridas S."/>
            <person name="Kipfer T."/>
            <person name="LaButti K."/>
            <person name="Lindquist E."/>
            <person name="Lipzen A."/>
            <person name="Maire R."/>
            <person name="Meier B."/>
            <person name="Mihaltcheva S."/>
            <person name="Molinier V."/>
            <person name="Murat C."/>
            <person name="Poggeler S."/>
            <person name="Quandt C.A."/>
            <person name="Sperisen C."/>
            <person name="Tritt A."/>
            <person name="Tisserant E."/>
            <person name="Crous P.W."/>
            <person name="Henrissat B."/>
            <person name="Nehls U."/>
            <person name="Egli S."/>
            <person name="Spatafora J.W."/>
            <person name="Grigoriev I.V."/>
            <person name="Martin F.M."/>
        </authorList>
    </citation>
    <scope>NUCLEOTIDE SEQUENCE [LARGE SCALE GENOMIC DNA]</scope>
    <source>
        <strain evidence="6 7">CBS 207.34</strain>
    </source>
</reference>
<keyword evidence="2 6" id="KW-0808">Transferase</keyword>
<dbReference type="AlphaFoldDB" id="A0A8E2EUM1"/>
<evidence type="ECO:0000256" key="1">
    <source>
        <dbReference type="ARBA" id="ARBA00006886"/>
    </source>
</evidence>
<feature type="domain" description="AB hydrolase-1" evidence="5">
    <location>
        <begin position="71"/>
        <end position="468"/>
    </location>
</feature>
<feature type="compositionally biased region" description="Low complexity" evidence="4">
    <location>
        <begin position="315"/>
        <end position="328"/>
    </location>
</feature>
<feature type="region of interest" description="Disordered" evidence="4">
    <location>
        <begin position="252"/>
        <end position="354"/>
    </location>
</feature>
<evidence type="ECO:0000259" key="5">
    <source>
        <dbReference type="Pfam" id="PF00561"/>
    </source>
</evidence>
<proteinExistence type="inferred from homology"/>
<dbReference type="SUPFAM" id="SSF53474">
    <property type="entry name" value="alpha/beta-Hydrolases"/>
    <property type="match status" value="1"/>
</dbReference>
<dbReference type="OrthoDB" id="191364at2759"/>
<feature type="compositionally biased region" description="Polar residues" evidence="4">
    <location>
        <begin position="265"/>
        <end position="277"/>
    </location>
</feature>
<gene>
    <name evidence="6" type="ORF">AOQ84DRAFT_379831</name>
</gene>